<keyword evidence="6" id="KW-1185">Reference proteome</keyword>
<dbReference type="InterPro" id="IPR019734">
    <property type="entry name" value="TPR_rpt"/>
</dbReference>
<dbReference type="InterPro" id="IPR047150">
    <property type="entry name" value="SGT"/>
</dbReference>
<feature type="repeat" description="TPR" evidence="3">
    <location>
        <begin position="41"/>
        <end position="74"/>
    </location>
</feature>
<sequence>MSKSADAESLKAQGNVLFGQKQYKDAAVKYSAAIELSPDNAVLWSNRAACYLNLRRYSDAATDASRATELDPSFARAWSRLATAEQNLGSWTTAIGAWEKALSVLPVDGRSPAEEKQAVEYEEMLDNARRALEATQENMQELVENNTINNLGGGKMPWQRAEGLREELVAKGQEGMFSSAWLILGAYEAWSEGVDIMNKLKKEVKNGRVAMTGSAIQQLSNAIMRDKRVFHIDDPEFLSKYNDQMQYEAHARQAWQKGGAELILKEAQERLAKADWNAVRPALSVTVRGYIIRAFLTAGLMEDDAAAVAFYDDVIGILQGGRQLWSDVDDDVRGVIFTKTFIRGVKALKLEAYMIAYKQGKQLFTLEKLKELADDLEQDVRDDPPNPEEPMGPGFLLAFYNGPLAQALAMQALYERELAQQGEDPVVVLPHLARAGELYAESASHLPPDDELHAWFLNSALGVFWQGGAPLKTTLPLMQMVKSSVPQMKRIWEHSQLALGGRDKILQKTLWFEEDVQKALKEGKVTMKDPVRIGAPEDPRNIS</sequence>
<dbReference type="GO" id="GO:0016020">
    <property type="term" value="C:membrane"/>
    <property type="evidence" value="ECO:0007669"/>
    <property type="project" value="TreeGrafter"/>
</dbReference>
<name>A0A165ICE5_9BASI</name>
<evidence type="ECO:0000313" key="6">
    <source>
        <dbReference type="Proteomes" id="UP000076842"/>
    </source>
</evidence>
<dbReference type="InParanoid" id="A0A165ICE5"/>
<dbReference type="PANTHER" id="PTHR45831:SF2">
    <property type="entry name" value="LD24721P"/>
    <property type="match status" value="1"/>
</dbReference>
<evidence type="ECO:0000256" key="2">
    <source>
        <dbReference type="ARBA" id="ARBA00022803"/>
    </source>
</evidence>
<dbReference type="EMBL" id="KV423931">
    <property type="protein sequence ID" value="KZT60389.1"/>
    <property type="molecule type" value="Genomic_DNA"/>
</dbReference>
<dbReference type="PROSITE" id="PS50005">
    <property type="entry name" value="TPR"/>
    <property type="match status" value="3"/>
</dbReference>
<keyword evidence="1" id="KW-0677">Repeat</keyword>
<feature type="coiled-coil region" evidence="4">
    <location>
        <begin position="118"/>
        <end position="145"/>
    </location>
</feature>
<dbReference type="Pfam" id="PF13414">
    <property type="entry name" value="TPR_11"/>
    <property type="match status" value="1"/>
</dbReference>
<evidence type="ECO:0000256" key="3">
    <source>
        <dbReference type="PROSITE-ProRule" id="PRU00339"/>
    </source>
</evidence>
<proteinExistence type="predicted"/>
<organism evidence="5 6">
    <name type="scientific">Calocera cornea HHB12733</name>
    <dbReference type="NCBI Taxonomy" id="1353952"/>
    <lineage>
        <taxon>Eukaryota</taxon>
        <taxon>Fungi</taxon>
        <taxon>Dikarya</taxon>
        <taxon>Basidiomycota</taxon>
        <taxon>Agaricomycotina</taxon>
        <taxon>Dacrymycetes</taxon>
        <taxon>Dacrymycetales</taxon>
        <taxon>Dacrymycetaceae</taxon>
        <taxon>Calocera</taxon>
    </lineage>
</organism>
<keyword evidence="4" id="KW-0175">Coiled coil</keyword>
<protein>
    <submittedName>
        <fullName evidence="5">Uncharacterized protein</fullName>
    </submittedName>
</protein>
<feature type="repeat" description="TPR" evidence="3">
    <location>
        <begin position="75"/>
        <end position="108"/>
    </location>
</feature>
<accession>A0A165ICE5</accession>
<keyword evidence="2 3" id="KW-0802">TPR repeat</keyword>
<reference evidence="5 6" key="1">
    <citation type="journal article" date="2016" name="Mol. Biol. Evol.">
        <title>Comparative Genomics of Early-Diverging Mushroom-Forming Fungi Provides Insights into the Origins of Lignocellulose Decay Capabilities.</title>
        <authorList>
            <person name="Nagy L.G."/>
            <person name="Riley R."/>
            <person name="Tritt A."/>
            <person name="Adam C."/>
            <person name="Daum C."/>
            <person name="Floudas D."/>
            <person name="Sun H."/>
            <person name="Yadav J.S."/>
            <person name="Pangilinan J."/>
            <person name="Larsson K.H."/>
            <person name="Matsuura K."/>
            <person name="Barry K."/>
            <person name="Labutti K."/>
            <person name="Kuo R."/>
            <person name="Ohm R.A."/>
            <person name="Bhattacharya S.S."/>
            <person name="Shirouzu T."/>
            <person name="Yoshinaga Y."/>
            <person name="Martin F.M."/>
            <person name="Grigoriev I.V."/>
            <person name="Hibbett D.S."/>
        </authorList>
    </citation>
    <scope>NUCLEOTIDE SEQUENCE [LARGE SCALE GENOMIC DNA]</scope>
    <source>
        <strain evidence="5 6">HHB12733</strain>
    </source>
</reference>
<dbReference type="OrthoDB" id="2423701at2759"/>
<dbReference type="AlphaFoldDB" id="A0A165ICE5"/>
<dbReference type="STRING" id="1353952.A0A165ICE5"/>
<evidence type="ECO:0000313" key="5">
    <source>
        <dbReference type="EMBL" id="KZT60389.1"/>
    </source>
</evidence>
<evidence type="ECO:0000256" key="1">
    <source>
        <dbReference type="ARBA" id="ARBA00022737"/>
    </source>
</evidence>
<dbReference type="GO" id="GO:0006620">
    <property type="term" value="P:post-translational protein targeting to endoplasmic reticulum membrane"/>
    <property type="evidence" value="ECO:0007669"/>
    <property type="project" value="TreeGrafter"/>
</dbReference>
<dbReference type="SUPFAM" id="SSF48452">
    <property type="entry name" value="TPR-like"/>
    <property type="match status" value="1"/>
</dbReference>
<dbReference type="SMART" id="SM00028">
    <property type="entry name" value="TPR"/>
    <property type="match status" value="3"/>
</dbReference>
<feature type="repeat" description="TPR" evidence="3">
    <location>
        <begin position="7"/>
        <end position="40"/>
    </location>
</feature>
<dbReference type="InterPro" id="IPR011990">
    <property type="entry name" value="TPR-like_helical_dom_sf"/>
</dbReference>
<dbReference type="GO" id="GO:0072380">
    <property type="term" value="C:TRC complex"/>
    <property type="evidence" value="ECO:0007669"/>
    <property type="project" value="TreeGrafter"/>
</dbReference>
<dbReference type="Proteomes" id="UP000076842">
    <property type="component" value="Unassembled WGS sequence"/>
</dbReference>
<dbReference type="Gene3D" id="1.25.40.10">
    <property type="entry name" value="Tetratricopeptide repeat domain"/>
    <property type="match status" value="1"/>
</dbReference>
<gene>
    <name evidence="5" type="ORF">CALCODRAFT_429446</name>
</gene>
<dbReference type="PANTHER" id="PTHR45831">
    <property type="entry name" value="LD24721P"/>
    <property type="match status" value="1"/>
</dbReference>
<evidence type="ECO:0000256" key="4">
    <source>
        <dbReference type="SAM" id="Coils"/>
    </source>
</evidence>
<dbReference type="GO" id="GO:0060090">
    <property type="term" value="F:molecular adaptor activity"/>
    <property type="evidence" value="ECO:0007669"/>
    <property type="project" value="TreeGrafter"/>
</dbReference>